<evidence type="ECO:0000313" key="14">
    <source>
        <dbReference type="EMBL" id="EXU61331.1"/>
    </source>
</evidence>
<dbReference type="RefSeq" id="WP_044284014.1">
    <property type="nucleotide sequence ID" value="NZ_JFAD01000011.1"/>
</dbReference>
<dbReference type="EC" id="2.7.4.8" evidence="4 12"/>
<dbReference type="InterPro" id="IPR008144">
    <property type="entry name" value="Guanylate_kin-like_dom"/>
</dbReference>
<evidence type="ECO:0000256" key="10">
    <source>
        <dbReference type="ARBA" id="ARBA00030128"/>
    </source>
</evidence>
<dbReference type="PANTHER" id="PTHR23117:SF13">
    <property type="entry name" value="GUANYLATE KINASE"/>
    <property type="match status" value="1"/>
</dbReference>
<dbReference type="FunFam" id="3.30.63.10:FF:000002">
    <property type="entry name" value="Guanylate kinase 1"/>
    <property type="match status" value="1"/>
</dbReference>
<evidence type="ECO:0000256" key="12">
    <source>
        <dbReference type="HAMAP-Rule" id="MF_00328"/>
    </source>
</evidence>
<dbReference type="GO" id="GO:0005829">
    <property type="term" value="C:cytosol"/>
    <property type="evidence" value="ECO:0007669"/>
    <property type="project" value="TreeGrafter"/>
</dbReference>
<dbReference type="PANTHER" id="PTHR23117">
    <property type="entry name" value="GUANYLATE KINASE-RELATED"/>
    <property type="match status" value="1"/>
</dbReference>
<dbReference type="InterPro" id="IPR027417">
    <property type="entry name" value="P-loop_NTPase"/>
</dbReference>
<dbReference type="STRING" id="1188239.MOVI_1560"/>
<comment type="subcellular location">
    <subcellularLocation>
        <location evidence="2 12">Cytoplasm</location>
    </subcellularLocation>
</comment>
<keyword evidence="9 12" id="KW-0067">ATP-binding</keyword>
<evidence type="ECO:0000256" key="8">
    <source>
        <dbReference type="ARBA" id="ARBA00022777"/>
    </source>
</evidence>
<evidence type="ECO:0000313" key="15">
    <source>
        <dbReference type="Proteomes" id="UP000020977"/>
    </source>
</evidence>
<feature type="binding site" evidence="12">
    <location>
        <begin position="13"/>
        <end position="20"/>
    </location>
    <ligand>
        <name>ATP</name>
        <dbReference type="ChEBI" id="CHEBI:30616"/>
    </ligand>
</feature>
<feature type="domain" description="Guanylate kinase-like" evidence="13">
    <location>
        <begin position="6"/>
        <end position="191"/>
    </location>
</feature>
<dbReference type="EMBL" id="JFAD01000011">
    <property type="protein sequence ID" value="EXU61331.1"/>
    <property type="molecule type" value="Genomic_DNA"/>
</dbReference>
<keyword evidence="12" id="KW-0963">Cytoplasm</keyword>
<evidence type="ECO:0000256" key="2">
    <source>
        <dbReference type="ARBA" id="ARBA00004496"/>
    </source>
</evidence>
<proteinExistence type="inferred from homology"/>
<protein>
    <recommendedName>
        <fullName evidence="5 12">Guanylate kinase</fullName>
        <ecNumber evidence="4 12">2.7.4.8</ecNumber>
    </recommendedName>
    <alternativeName>
        <fullName evidence="10 12">GMP kinase</fullName>
    </alternativeName>
</protein>
<comment type="function">
    <text evidence="1 12">Essential for recycling GMP and indirectly, cGMP.</text>
</comment>
<evidence type="ECO:0000256" key="11">
    <source>
        <dbReference type="ARBA" id="ARBA00048594"/>
    </source>
</evidence>
<dbReference type="NCBIfam" id="TIGR03263">
    <property type="entry name" value="guanyl_kin"/>
    <property type="match status" value="1"/>
</dbReference>
<evidence type="ECO:0000256" key="3">
    <source>
        <dbReference type="ARBA" id="ARBA00005790"/>
    </source>
</evidence>
<evidence type="ECO:0000256" key="7">
    <source>
        <dbReference type="ARBA" id="ARBA00022741"/>
    </source>
</evidence>
<dbReference type="PROSITE" id="PS50052">
    <property type="entry name" value="GUANYLATE_KINASE_2"/>
    <property type="match status" value="1"/>
</dbReference>
<dbReference type="Pfam" id="PF00625">
    <property type="entry name" value="Guanylate_kin"/>
    <property type="match status" value="1"/>
</dbReference>
<dbReference type="GO" id="GO:0004385">
    <property type="term" value="F:GMP kinase activity"/>
    <property type="evidence" value="ECO:0007669"/>
    <property type="project" value="UniProtKB-UniRule"/>
</dbReference>
<dbReference type="Gene3D" id="3.40.50.300">
    <property type="entry name" value="P-loop containing nucleotide triphosphate hydrolases"/>
    <property type="match status" value="1"/>
</dbReference>
<comment type="caution">
    <text evidence="14">The sequence shown here is derived from an EMBL/GenBank/DDBJ whole genome shotgun (WGS) entry which is preliminary data.</text>
</comment>
<comment type="similarity">
    <text evidence="3 12">Belongs to the guanylate kinase family.</text>
</comment>
<keyword evidence="7 12" id="KW-0547">Nucleotide-binding</keyword>
<sequence length="197" mass="22860">MKQKMNKLIVISGPSGVGKGTIESILLKNNKLPIKLAISATTRQMRANEIDGVSYFFLDHETFKEKIKNNEFIEWSCHLDNYYGTLESQIQYIQEQNFIPLLEIDTNGAKNIIKNYKKNNQLDKILTIFILPPSLEVLKNRIENRLTETSNQIDLRLKKAESEIKIKDLFKFQVVNDNLEQCVDEIEKIITTEIKEL</sequence>
<keyword evidence="6 12" id="KW-0808">Transferase</keyword>
<dbReference type="Proteomes" id="UP000020977">
    <property type="component" value="Unassembled WGS sequence"/>
</dbReference>
<dbReference type="eggNOG" id="COG0194">
    <property type="taxonomic scope" value="Bacteria"/>
</dbReference>
<evidence type="ECO:0000256" key="1">
    <source>
        <dbReference type="ARBA" id="ARBA00003531"/>
    </source>
</evidence>
<keyword evidence="8 12" id="KW-0418">Kinase</keyword>
<dbReference type="CDD" id="cd00071">
    <property type="entry name" value="GMPK"/>
    <property type="match status" value="1"/>
</dbReference>
<gene>
    <name evidence="12 14" type="primary">gmk</name>
    <name evidence="14" type="ORF">MOVI_1560</name>
</gene>
<evidence type="ECO:0000259" key="13">
    <source>
        <dbReference type="PROSITE" id="PS50052"/>
    </source>
</evidence>
<accession>A0A014KWF1</accession>
<dbReference type="Gene3D" id="3.30.63.10">
    <property type="entry name" value="Guanylate Kinase phosphate binding domain"/>
    <property type="match status" value="1"/>
</dbReference>
<dbReference type="PROSITE" id="PS00856">
    <property type="entry name" value="GUANYLATE_KINASE_1"/>
    <property type="match status" value="1"/>
</dbReference>
<evidence type="ECO:0000256" key="9">
    <source>
        <dbReference type="ARBA" id="ARBA00022840"/>
    </source>
</evidence>
<dbReference type="InterPro" id="IPR020590">
    <property type="entry name" value="Guanylate_kinase_CS"/>
</dbReference>
<name>A0A014KWF1_9BACT</name>
<comment type="catalytic activity">
    <reaction evidence="11 12">
        <text>GMP + ATP = GDP + ADP</text>
        <dbReference type="Rhea" id="RHEA:20780"/>
        <dbReference type="ChEBI" id="CHEBI:30616"/>
        <dbReference type="ChEBI" id="CHEBI:58115"/>
        <dbReference type="ChEBI" id="CHEBI:58189"/>
        <dbReference type="ChEBI" id="CHEBI:456216"/>
        <dbReference type="EC" id="2.7.4.8"/>
    </reaction>
</comment>
<evidence type="ECO:0000256" key="6">
    <source>
        <dbReference type="ARBA" id="ARBA00022679"/>
    </source>
</evidence>
<dbReference type="AlphaFoldDB" id="A0A014KWF1"/>
<evidence type="ECO:0000256" key="4">
    <source>
        <dbReference type="ARBA" id="ARBA00012961"/>
    </source>
</evidence>
<evidence type="ECO:0000256" key="5">
    <source>
        <dbReference type="ARBA" id="ARBA00016296"/>
    </source>
</evidence>
<dbReference type="GO" id="GO:0005524">
    <property type="term" value="F:ATP binding"/>
    <property type="evidence" value="ECO:0007669"/>
    <property type="project" value="UniProtKB-UniRule"/>
</dbReference>
<dbReference type="InterPro" id="IPR008145">
    <property type="entry name" value="GK/Ca_channel_bsu"/>
</dbReference>
<dbReference type="InterPro" id="IPR017665">
    <property type="entry name" value="Guanylate_kinase"/>
</dbReference>
<dbReference type="HAMAP" id="MF_00328">
    <property type="entry name" value="Guanylate_kinase"/>
    <property type="match status" value="1"/>
</dbReference>
<organism evidence="14 15">
    <name type="scientific">Mesomycoplasma ovipneumoniae 14811</name>
    <dbReference type="NCBI Taxonomy" id="1188239"/>
    <lineage>
        <taxon>Bacteria</taxon>
        <taxon>Bacillati</taxon>
        <taxon>Mycoplasmatota</taxon>
        <taxon>Mycoplasmoidales</taxon>
        <taxon>Metamycoplasmataceae</taxon>
        <taxon>Mesomycoplasma</taxon>
    </lineage>
</organism>
<dbReference type="SUPFAM" id="SSF52540">
    <property type="entry name" value="P-loop containing nucleoside triphosphate hydrolases"/>
    <property type="match status" value="1"/>
</dbReference>
<reference evidence="14 15" key="1">
    <citation type="submission" date="2014-03" db="EMBL/GenBank/DDBJ databases">
        <title>Genome sequence of Mycoplasma ovipneumoniae strain 14811.</title>
        <authorList>
            <person name="Sirand-Pugnet P."/>
            <person name="Breton M."/>
            <person name="Dordet-Frisoni E."/>
            <person name="Baranowski E."/>
            <person name="Barre A."/>
            <person name="Couture C."/>
            <person name="Dupuy V."/>
            <person name="Gaurivaud P."/>
            <person name="Jacob D."/>
            <person name="Lemaitre C."/>
            <person name="Manso-Silvan L."/>
            <person name="Nikolski M."/>
            <person name="Nouvel L.-X."/>
            <person name="Poumarat F."/>
            <person name="Tardy F."/>
            <person name="Thebault P."/>
            <person name="Theil S."/>
            <person name="Citti C."/>
            <person name="Thiaucourt F."/>
            <person name="Blanchard A."/>
        </authorList>
    </citation>
    <scope>NUCLEOTIDE SEQUENCE [LARGE SCALE GENOMIC DNA]</scope>
    <source>
        <strain evidence="14 15">14811</strain>
    </source>
</reference>
<dbReference type="SMART" id="SM00072">
    <property type="entry name" value="GuKc"/>
    <property type="match status" value="1"/>
</dbReference>